<keyword evidence="3" id="KW-0813">Transport</keyword>
<dbReference type="GO" id="GO:0035435">
    <property type="term" value="P:phosphate ion transmembrane transport"/>
    <property type="evidence" value="ECO:0007669"/>
    <property type="project" value="TreeGrafter"/>
</dbReference>
<feature type="transmembrane region" description="Helical" evidence="9">
    <location>
        <begin position="293"/>
        <end position="312"/>
    </location>
</feature>
<keyword evidence="12" id="KW-1185">Reference proteome</keyword>
<feature type="transmembrane region" description="Helical" evidence="9">
    <location>
        <begin position="254"/>
        <end position="273"/>
    </location>
</feature>
<evidence type="ECO:0000313" key="11">
    <source>
        <dbReference type="EMBL" id="EEQ49121.1"/>
    </source>
</evidence>
<dbReference type="NCBIfam" id="TIGR00881">
    <property type="entry name" value="2A0104"/>
    <property type="match status" value="1"/>
</dbReference>
<dbReference type="RefSeq" id="WP_006690701.1">
    <property type="nucleotide sequence ID" value="NZ_GG694007.1"/>
</dbReference>
<sequence>MSIFSPAPHIERLPADQIDERYKSLRRQVFLGTFIGYATFYLIRKNFSLAMPYMIQDYGYSKADLGIVLTMLSVAYGVSKFVMGNISDRSNPKYFATLGLLLSALVTLAFGVVPGVMTSIPIMCALSFMNGWFQGMGYPPYAKSMVTWFSQTERGAWWSWWNVSHNLGGGLIAPLATAGIALFGTWNSIFFFPALISIVLAFITFFLLRDTPQSCGLPPIEEYKHDYPKEHGAVMEKQMTAKEVLMKYIIKNKLLWYLAIANIFVYFIRYGVVDWAPTYLAAVKGFSKESSRWAYFLYEWAGIPGMLVSGYLSDRVFRGRRAPATMIFMTFVIVAILVYWFNPPGNVLVDNLALIAIGFLIYGPVMMIGLQAADMVPRVATGGATGLTGLMGYIVGSAFAGVYMGFVVDHFGWTGGFISLLASCVLSIFFLFMTMGGKKRTE</sequence>
<dbReference type="InterPro" id="IPR051337">
    <property type="entry name" value="OPA_Antiporter"/>
</dbReference>
<name>C4V1Z0_9FIRM</name>
<keyword evidence="5 9" id="KW-0812">Transmembrane</keyword>
<feature type="transmembrane region" description="Helical" evidence="9">
    <location>
        <begin position="324"/>
        <end position="341"/>
    </location>
</feature>
<proteinExistence type="inferred from homology"/>
<dbReference type="InterPro" id="IPR000849">
    <property type="entry name" value="Sugar_P_transporter"/>
</dbReference>
<dbReference type="PROSITE" id="PS50850">
    <property type="entry name" value="MFS"/>
    <property type="match status" value="1"/>
</dbReference>
<evidence type="ECO:0000256" key="4">
    <source>
        <dbReference type="ARBA" id="ARBA00022475"/>
    </source>
</evidence>
<dbReference type="Pfam" id="PF07690">
    <property type="entry name" value="MFS_1"/>
    <property type="match status" value="1"/>
</dbReference>
<feature type="transmembrane region" description="Helical" evidence="9">
    <location>
        <begin position="94"/>
        <end position="113"/>
    </location>
</feature>
<gene>
    <name evidence="11" type="primary">glpT</name>
    <name evidence="11" type="ORF">HMPREF0908_0437</name>
</gene>
<evidence type="ECO:0000256" key="9">
    <source>
        <dbReference type="SAM" id="Phobius"/>
    </source>
</evidence>
<keyword evidence="4" id="KW-1003">Cell membrane</keyword>
<dbReference type="NCBIfam" id="TIGR00712">
    <property type="entry name" value="glpT"/>
    <property type="match status" value="1"/>
</dbReference>
<feature type="domain" description="Major facilitator superfamily (MFS) profile" evidence="10">
    <location>
        <begin position="25"/>
        <end position="439"/>
    </location>
</feature>
<feature type="transmembrane region" description="Helical" evidence="9">
    <location>
        <begin position="119"/>
        <end position="139"/>
    </location>
</feature>
<dbReference type="PANTHER" id="PTHR43826">
    <property type="entry name" value="GLUCOSE-6-PHOSPHATE EXCHANGER SLC37A4"/>
    <property type="match status" value="1"/>
</dbReference>
<protein>
    <recommendedName>
        <fullName evidence="8">Glycerol-3-phosphate transporter</fullName>
    </recommendedName>
</protein>
<organism evidence="11 12">
    <name type="scientific">Selenomonas flueggei ATCC 43531</name>
    <dbReference type="NCBI Taxonomy" id="638302"/>
    <lineage>
        <taxon>Bacteria</taxon>
        <taxon>Bacillati</taxon>
        <taxon>Bacillota</taxon>
        <taxon>Negativicutes</taxon>
        <taxon>Selenomonadales</taxon>
        <taxon>Selenomonadaceae</taxon>
        <taxon>Selenomonas</taxon>
    </lineage>
</organism>
<dbReference type="Proteomes" id="UP000005309">
    <property type="component" value="Unassembled WGS sequence"/>
</dbReference>
<feature type="transmembrane region" description="Helical" evidence="9">
    <location>
        <begin position="63"/>
        <end position="82"/>
    </location>
</feature>
<dbReference type="InterPro" id="IPR005267">
    <property type="entry name" value="G3P_transporter"/>
</dbReference>
<dbReference type="Gene3D" id="1.20.1250.20">
    <property type="entry name" value="MFS general substrate transporter like domains"/>
    <property type="match status" value="2"/>
</dbReference>
<evidence type="ECO:0000256" key="2">
    <source>
        <dbReference type="ARBA" id="ARBA00009598"/>
    </source>
</evidence>
<dbReference type="InterPro" id="IPR011701">
    <property type="entry name" value="MFS"/>
</dbReference>
<evidence type="ECO:0000256" key="3">
    <source>
        <dbReference type="ARBA" id="ARBA00022448"/>
    </source>
</evidence>
<dbReference type="OrthoDB" id="9766638at2"/>
<evidence type="ECO:0000259" key="10">
    <source>
        <dbReference type="PROSITE" id="PS50850"/>
    </source>
</evidence>
<dbReference type="AlphaFoldDB" id="C4V1Z0"/>
<dbReference type="FunFam" id="1.20.1250.20:FF:000007">
    <property type="entry name" value="Glycerol-3-phosphate transporter"/>
    <property type="match status" value="1"/>
</dbReference>
<evidence type="ECO:0000256" key="5">
    <source>
        <dbReference type="ARBA" id="ARBA00022692"/>
    </source>
</evidence>
<dbReference type="GO" id="GO:0005886">
    <property type="term" value="C:plasma membrane"/>
    <property type="evidence" value="ECO:0007669"/>
    <property type="project" value="UniProtKB-SubCell"/>
</dbReference>
<comment type="similarity">
    <text evidence="2">Belongs to the major facilitator superfamily. Organophosphate:Pi antiporter (OPA) (TC 2.A.1.4) family.</text>
</comment>
<evidence type="ECO:0000256" key="8">
    <source>
        <dbReference type="NCBIfam" id="TIGR00712"/>
    </source>
</evidence>
<dbReference type="CDD" id="cd17345">
    <property type="entry name" value="MFS_GlpT"/>
    <property type="match status" value="1"/>
</dbReference>
<evidence type="ECO:0000313" key="12">
    <source>
        <dbReference type="Proteomes" id="UP000005309"/>
    </source>
</evidence>
<dbReference type="InterPro" id="IPR036259">
    <property type="entry name" value="MFS_trans_sf"/>
</dbReference>
<dbReference type="EMBL" id="ACLA01000006">
    <property type="protein sequence ID" value="EEQ49121.1"/>
    <property type="molecule type" value="Genomic_DNA"/>
</dbReference>
<dbReference type="PANTHER" id="PTHR43826:SF6">
    <property type="entry name" value="GLYCEROL-3-PHOSPHATE TRANSPORTER"/>
    <property type="match status" value="1"/>
</dbReference>
<dbReference type="InterPro" id="IPR020846">
    <property type="entry name" value="MFS_dom"/>
</dbReference>
<dbReference type="PIRSF" id="PIRSF002808">
    <property type="entry name" value="Hexose_phosphate_transp"/>
    <property type="match status" value="1"/>
</dbReference>
<feature type="transmembrane region" description="Helical" evidence="9">
    <location>
        <begin position="353"/>
        <end position="373"/>
    </location>
</feature>
<comment type="caution">
    <text evidence="11">The sequence shown here is derived from an EMBL/GenBank/DDBJ whole genome shotgun (WGS) entry which is preliminary data.</text>
</comment>
<feature type="transmembrane region" description="Helical" evidence="9">
    <location>
        <begin position="160"/>
        <end position="183"/>
    </location>
</feature>
<dbReference type="GO" id="GO:0015169">
    <property type="term" value="F:glycerol-3-phosphate transmembrane transporter activity"/>
    <property type="evidence" value="ECO:0007669"/>
    <property type="project" value="UniProtKB-UniRule"/>
</dbReference>
<dbReference type="STRING" id="638302.HMPREF0908_0437"/>
<comment type="subcellular location">
    <subcellularLocation>
        <location evidence="1">Cell membrane</location>
        <topology evidence="1">Multi-pass membrane protein</topology>
    </subcellularLocation>
</comment>
<keyword evidence="7 9" id="KW-0472">Membrane</keyword>
<keyword evidence="6 9" id="KW-1133">Transmembrane helix</keyword>
<feature type="transmembrane region" description="Helical" evidence="9">
    <location>
        <begin position="385"/>
        <end position="406"/>
    </location>
</feature>
<accession>C4V1Z0</accession>
<dbReference type="SUPFAM" id="SSF103473">
    <property type="entry name" value="MFS general substrate transporter"/>
    <property type="match status" value="1"/>
</dbReference>
<evidence type="ECO:0000256" key="1">
    <source>
        <dbReference type="ARBA" id="ARBA00004651"/>
    </source>
</evidence>
<evidence type="ECO:0000256" key="7">
    <source>
        <dbReference type="ARBA" id="ARBA00023136"/>
    </source>
</evidence>
<feature type="transmembrane region" description="Helical" evidence="9">
    <location>
        <begin position="25"/>
        <end position="43"/>
    </location>
</feature>
<reference evidence="11 12" key="1">
    <citation type="submission" date="2009-04" db="EMBL/GenBank/DDBJ databases">
        <authorList>
            <person name="Qin X."/>
            <person name="Bachman B."/>
            <person name="Battles P."/>
            <person name="Bell A."/>
            <person name="Bess C."/>
            <person name="Bickham C."/>
            <person name="Chaboub L."/>
            <person name="Chen D."/>
            <person name="Coyle M."/>
            <person name="Deiros D.R."/>
            <person name="Dinh H."/>
            <person name="Forbes L."/>
            <person name="Fowler G."/>
            <person name="Francisco L."/>
            <person name="Fu Q."/>
            <person name="Gubbala S."/>
            <person name="Hale W."/>
            <person name="Han Y."/>
            <person name="Hemphill L."/>
            <person name="Highlander S.K."/>
            <person name="Hirani K."/>
            <person name="Hogues M."/>
            <person name="Jackson L."/>
            <person name="Jakkamsetti A."/>
            <person name="Javaid M."/>
            <person name="Jiang H."/>
            <person name="Korchina V."/>
            <person name="Kovar C."/>
            <person name="Lara F."/>
            <person name="Lee S."/>
            <person name="Mata R."/>
            <person name="Mathew T."/>
            <person name="Moen C."/>
            <person name="Morales K."/>
            <person name="Munidasa M."/>
            <person name="Nazareth L."/>
            <person name="Ngo R."/>
            <person name="Nguyen L."/>
            <person name="Okwuonu G."/>
            <person name="Ongeri F."/>
            <person name="Patil S."/>
            <person name="Petrosino J."/>
            <person name="Pham C."/>
            <person name="Pham P."/>
            <person name="Pu L.-L."/>
            <person name="Puazo M."/>
            <person name="Raj R."/>
            <person name="Reid J."/>
            <person name="Rouhana J."/>
            <person name="Saada N."/>
            <person name="Shang Y."/>
            <person name="Simmons D."/>
            <person name="Thornton R."/>
            <person name="Warren J."/>
            <person name="Weissenberger G."/>
            <person name="Zhang J."/>
            <person name="Zhang L."/>
            <person name="Zhou C."/>
            <person name="Zhu D."/>
            <person name="Muzny D."/>
            <person name="Worley K."/>
            <person name="Gibbs R."/>
        </authorList>
    </citation>
    <scope>NUCLEOTIDE SEQUENCE [LARGE SCALE GENOMIC DNA]</scope>
    <source>
        <strain evidence="11 12">ATCC 43531</strain>
    </source>
</reference>
<evidence type="ECO:0000256" key="6">
    <source>
        <dbReference type="ARBA" id="ARBA00022989"/>
    </source>
</evidence>
<dbReference type="HOGENOM" id="CLU_001265_31_0_9"/>
<dbReference type="GO" id="GO:0061513">
    <property type="term" value="F:glucose 6-phosphate:phosphate antiporter activity"/>
    <property type="evidence" value="ECO:0007669"/>
    <property type="project" value="TreeGrafter"/>
</dbReference>
<dbReference type="eggNOG" id="COG2271">
    <property type="taxonomic scope" value="Bacteria"/>
</dbReference>
<feature type="transmembrane region" description="Helical" evidence="9">
    <location>
        <begin position="412"/>
        <end position="432"/>
    </location>
</feature>
<feature type="transmembrane region" description="Helical" evidence="9">
    <location>
        <begin position="189"/>
        <end position="208"/>
    </location>
</feature>